<proteinExistence type="predicted"/>
<evidence type="ECO:0000313" key="2">
    <source>
        <dbReference type="Proteomes" id="UP000257109"/>
    </source>
</evidence>
<dbReference type="GO" id="GO:0003676">
    <property type="term" value="F:nucleic acid binding"/>
    <property type="evidence" value="ECO:0007669"/>
    <property type="project" value="InterPro"/>
</dbReference>
<feature type="non-terminal residue" evidence="1">
    <location>
        <position position="1"/>
    </location>
</feature>
<dbReference type="AlphaFoldDB" id="A0A371HEC0"/>
<dbReference type="Proteomes" id="UP000257109">
    <property type="component" value="Unassembled WGS sequence"/>
</dbReference>
<gene>
    <name evidence="1" type="ORF">CR513_15600</name>
</gene>
<dbReference type="OrthoDB" id="1165617at2759"/>
<protein>
    <recommendedName>
        <fullName evidence="3">RNase H type-1 domain-containing protein</fullName>
    </recommendedName>
</protein>
<comment type="caution">
    <text evidence="1">The sequence shown here is derived from an EMBL/GenBank/DDBJ whole genome shotgun (WGS) entry which is preliminary data.</text>
</comment>
<dbReference type="EMBL" id="QJKJ01002835">
    <property type="protein sequence ID" value="RDY01125.1"/>
    <property type="molecule type" value="Genomic_DNA"/>
</dbReference>
<dbReference type="Gene3D" id="3.30.420.10">
    <property type="entry name" value="Ribonuclease H-like superfamily/Ribonuclease H"/>
    <property type="match status" value="1"/>
</dbReference>
<evidence type="ECO:0008006" key="3">
    <source>
        <dbReference type="Google" id="ProtNLM"/>
    </source>
</evidence>
<reference evidence="1" key="1">
    <citation type="submission" date="2018-05" db="EMBL/GenBank/DDBJ databases">
        <title>Draft genome of Mucuna pruriens seed.</title>
        <authorList>
            <person name="Nnadi N.E."/>
            <person name="Vos R."/>
            <person name="Hasami M.H."/>
            <person name="Devisetty U.K."/>
            <person name="Aguiy J.C."/>
        </authorList>
    </citation>
    <scope>NUCLEOTIDE SEQUENCE [LARGE SCALE GENOMIC DNA]</scope>
    <source>
        <strain evidence="1">JCA_2017</strain>
    </source>
</reference>
<evidence type="ECO:0000313" key="1">
    <source>
        <dbReference type="EMBL" id="RDY01125.1"/>
    </source>
</evidence>
<dbReference type="PANTHER" id="PTHR48475">
    <property type="entry name" value="RIBONUCLEASE H"/>
    <property type="match status" value="1"/>
</dbReference>
<name>A0A371HEC0_MUCPR</name>
<dbReference type="PANTHER" id="PTHR48475:SF2">
    <property type="entry name" value="RIBONUCLEASE H"/>
    <property type="match status" value="1"/>
</dbReference>
<organism evidence="1 2">
    <name type="scientific">Mucuna pruriens</name>
    <name type="common">Velvet bean</name>
    <name type="synonym">Dolichos pruriens</name>
    <dbReference type="NCBI Taxonomy" id="157652"/>
    <lineage>
        <taxon>Eukaryota</taxon>
        <taxon>Viridiplantae</taxon>
        <taxon>Streptophyta</taxon>
        <taxon>Embryophyta</taxon>
        <taxon>Tracheophyta</taxon>
        <taxon>Spermatophyta</taxon>
        <taxon>Magnoliopsida</taxon>
        <taxon>eudicotyledons</taxon>
        <taxon>Gunneridae</taxon>
        <taxon>Pentapetalae</taxon>
        <taxon>rosids</taxon>
        <taxon>fabids</taxon>
        <taxon>Fabales</taxon>
        <taxon>Fabaceae</taxon>
        <taxon>Papilionoideae</taxon>
        <taxon>50 kb inversion clade</taxon>
        <taxon>NPAAA clade</taxon>
        <taxon>indigoferoid/millettioid clade</taxon>
        <taxon>Phaseoleae</taxon>
        <taxon>Mucuna</taxon>
    </lineage>
</organism>
<keyword evidence="2" id="KW-1185">Reference proteome</keyword>
<dbReference type="InterPro" id="IPR036397">
    <property type="entry name" value="RNaseH_sf"/>
</dbReference>
<sequence length="156" mass="18000">MKYWERATKMTTTFEKFTLLHVPRDQNERADLLSKLASTQKKEQQKSIILENLSKLTVEKQEVCCIGERRTWISPFLEYLGEDRLPSDATEAKKCVDEDEYEYIIWEVHEGVCGTHIGGRALASKIARASYYLLAKVGRPRLLRATKQAGPRHSKK</sequence>
<accession>A0A371HEC0</accession>